<comment type="caution">
    <text evidence="6">The sequence shown here is derived from an EMBL/GenBank/DDBJ whole genome shotgun (WGS) entry which is preliminary data.</text>
</comment>
<reference evidence="6" key="1">
    <citation type="submission" date="2022-08" db="EMBL/GenBank/DDBJ databases">
        <title>Novel sulphate-reducing endosymbionts in the free-living metamonad Anaeramoeba.</title>
        <authorList>
            <person name="Jerlstrom-Hultqvist J."/>
            <person name="Cepicka I."/>
            <person name="Gallot-Lavallee L."/>
            <person name="Salas-Leiva D."/>
            <person name="Curtis B.A."/>
            <person name="Zahonova K."/>
            <person name="Pipaliya S."/>
            <person name="Dacks J."/>
            <person name="Roger A.J."/>
        </authorList>
    </citation>
    <scope>NUCLEOTIDE SEQUENCE</scope>
    <source>
        <strain evidence="6">Busselton2</strain>
    </source>
</reference>
<dbReference type="Pfam" id="PF12796">
    <property type="entry name" value="Ank_2"/>
    <property type="match status" value="3"/>
</dbReference>
<dbReference type="Proteomes" id="UP001146793">
    <property type="component" value="Unassembled WGS sequence"/>
</dbReference>
<dbReference type="SMART" id="SM00220">
    <property type="entry name" value="S_TKc"/>
    <property type="match status" value="1"/>
</dbReference>
<dbReference type="Gene3D" id="1.10.510.10">
    <property type="entry name" value="Transferase(Phosphotransferase) domain 1"/>
    <property type="match status" value="1"/>
</dbReference>
<dbReference type="InterPro" id="IPR000719">
    <property type="entry name" value="Prot_kinase_dom"/>
</dbReference>
<sequence>MGQNLTKKEIKVLKEGNLKSIKKHFDIENSNKTNTKGKTPLHFACFRNADKQILEYLISRGSNVNQQDDNGYTPLHMLCSSHFPLLIDSLDVMLNSGAQLNISANNGKTTIHIAATNDLINLETFKYMIESGGDVNTIDGFQKTPLMCLCETEKPDPLKIRVLLEARAHVNVEDKWGFTPLHFLVKNTKDVSLIEMLIKNGAKVNAQNLQQQTPLHCLFETKSPSKSVVKVLIQSGANTSILDKQGKTVLHYTALNKEIKTGITSLLLENGSDPLKKNYQGQTPLKLSKKISNSIVNKEIKSFLSENGSTDFGKEKESIDNKVRDNMLKKITSLTTFHEIPPEEIEIIRRVGNGAFKEVFEGNWKKKCVAVAKLIEGKNFNEEQLSDFTQETITVCNLDHPNIVKYYGGCIKDTQLMIICEFCKGGDLYDLLHSKKDLNKKQKIQIAIDVANGIKYLHQNHLVHRDLKSPNVLLTEKGKAKITDFGLSKTMNTSMTFMNNTIVGTPRWMAPELLRGEQNYTNKVDIYAFGILLWEISTREIPFEGIGPFQLSGLIGFQGQRPELNENYLFFDLIKKCWDQDPQVRPTIETVIKDLQAYLLNYL</sequence>
<dbReference type="PANTHER" id="PTHR44329:SF298">
    <property type="entry name" value="MIXED LINEAGE KINASE DOMAIN-LIKE PROTEIN"/>
    <property type="match status" value="1"/>
</dbReference>
<evidence type="ECO:0000256" key="4">
    <source>
        <dbReference type="PROSITE-ProRule" id="PRU00023"/>
    </source>
</evidence>
<dbReference type="GO" id="GO:0004674">
    <property type="term" value="F:protein serine/threonine kinase activity"/>
    <property type="evidence" value="ECO:0007669"/>
    <property type="project" value="TreeGrafter"/>
</dbReference>
<evidence type="ECO:0000259" key="5">
    <source>
        <dbReference type="PROSITE" id="PS50011"/>
    </source>
</evidence>
<dbReference type="AlphaFoldDB" id="A0AAV7Z4P4"/>
<feature type="repeat" description="ANK" evidence="4">
    <location>
        <begin position="176"/>
        <end position="209"/>
    </location>
</feature>
<dbReference type="GO" id="GO:0005524">
    <property type="term" value="F:ATP binding"/>
    <property type="evidence" value="ECO:0007669"/>
    <property type="project" value="UniProtKB-KW"/>
</dbReference>
<dbReference type="PROSITE" id="PS50088">
    <property type="entry name" value="ANK_REPEAT"/>
    <property type="match status" value="5"/>
</dbReference>
<feature type="repeat" description="ANK" evidence="4">
    <location>
        <begin position="210"/>
        <end position="244"/>
    </location>
</feature>
<feature type="repeat" description="ANK" evidence="4">
    <location>
        <begin position="106"/>
        <end position="140"/>
    </location>
</feature>
<dbReference type="PROSITE" id="PS00108">
    <property type="entry name" value="PROTEIN_KINASE_ST"/>
    <property type="match status" value="1"/>
</dbReference>
<dbReference type="InterPro" id="IPR036770">
    <property type="entry name" value="Ankyrin_rpt-contain_sf"/>
</dbReference>
<dbReference type="InterPro" id="IPR002110">
    <property type="entry name" value="Ankyrin_rpt"/>
</dbReference>
<keyword evidence="2" id="KW-0547">Nucleotide-binding</keyword>
<name>A0AAV7Z4P4_9EUKA</name>
<evidence type="ECO:0000313" key="6">
    <source>
        <dbReference type="EMBL" id="KAJ3435227.1"/>
    </source>
</evidence>
<evidence type="ECO:0000256" key="1">
    <source>
        <dbReference type="ARBA" id="ARBA00005843"/>
    </source>
</evidence>
<dbReference type="PROSITE" id="PS50011">
    <property type="entry name" value="PROTEIN_KINASE_DOM"/>
    <property type="match status" value="1"/>
</dbReference>
<dbReference type="InterPro" id="IPR001245">
    <property type="entry name" value="Ser-Thr/Tyr_kinase_cat_dom"/>
</dbReference>
<dbReference type="Pfam" id="PF07714">
    <property type="entry name" value="PK_Tyr_Ser-Thr"/>
    <property type="match status" value="1"/>
</dbReference>
<feature type="repeat" description="ANK" evidence="4">
    <location>
        <begin position="245"/>
        <end position="279"/>
    </location>
</feature>
<dbReference type="PANTHER" id="PTHR44329">
    <property type="entry name" value="SERINE/THREONINE-PROTEIN KINASE TNNI3K-RELATED"/>
    <property type="match status" value="1"/>
</dbReference>
<keyword evidence="4" id="KW-0040">ANK repeat</keyword>
<dbReference type="PRINTS" id="PR00109">
    <property type="entry name" value="TYRKINASE"/>
</dbReference>
<evidence type="ECO:0000256" key="2">
    <source>
        <dbReference type="ARBA" id="ARBA00022741"/>
    </source>
</evidence>
<proteinExistence type="inferred from homology"/>
<feature type="repeat" description="ANK" evidence="4">
    <location>
        <begin position="36"/>
        <end position="69"/>
    </location>
</feature>
<evidence type="ECO:0000256" key="3">
    <source>
        <dbReference type="ARBA" id="ARBA00022840"/>
    </source>
</evidence>
<dbReference type="SUPFAM" id="SSF48403">
    <property type="entry name" value="Ankyrin repeat"/>
    <property type="match status" value="1"/>
</dbReference>
<dbReference type="Gene3D" id="1.25.40.20">
    <property type="entry name" value="Ankyrin repeat-containing domain"/>
    <property type="match status" value="3"/>
</dbReference>
<accession>A0AAV7Z4P4</accession>
<gene>
    <name evidence="6" type="ORF">M0812_02358</name>
</gene>
<evidence type="ECO:0000313" key="7">
    <source>
        <dbReference type="Proteomes" id="UP001146793"/>
    </source>
</evidence>
<dbReference type="InterPro" id="IPR011009">
    <property type="entry name" value="Kinase-like_dom_sf"/>
</dbReference>
<dbReference type="SUPFAM" id="SSF56112">
    <property type="entry name" value="Protein kinase-like (PK-like)"/>
    <property type="match status" value="1"/>
</dbReference>
<dbReference type="SMART" id="SM00248">
    <property type="entry name" value="ANK"/>
    <property type="match status" value="7"/>
</dbReference>
<dbReference type="EMBL" id="JANTQA010000042">
    <property type="protein sequence ID" value="KAJ3435227.1"/>
    <property type="molecule type" value="Genomic_DNA"/>
</dbReference>
<comment type="similarity">
    <text evidence="1">Belongs to the protein kinase superfamily. TKL Ser/Thr protein kinase family.</text>
</comment>
<dbReference type="CDD" id="cd13999">
    <property type="entry name" value="STKc_MAP3K-like"/>
    <property type="match status" value="1"/>
</dbReference>
<dbReference type="PROSITE" id="PS50297">
    <property type="entry name" value="ANK_REP_REGION"/>
    <property type="match status" value="4"/>
</dbReference>
<dbReference type="InterPro" id="IPR051681">
    <property type="entry name" value="Ser/Thr_Kinases-Pseudokinases"/>
</dbReference>
<organism evidence="6 7">
    <name type="scientific">Anaeramoeba flamelloides</name>
    <dbReference type="NCBI Taxonomy" id="1746091"/>
    <lineage>
        <taxon>Eukaryota</taxon>
        <taxon>Metamonada</taxon>
        <taxon>Anaeramoebidae</taxon>
        <taxon>Anaeramoeba</taxon>
    </lineage>
</organism>
<feature type="domain" description="Protein kinase" evidence="5">
    <location>
        <begin position="345"/>
        <end position="599"/>
    </location>
</feature>
<protein>
    <submittedName>
        <fullName evidence="6">Ankyrin repeat-containing protein</fullName>
    </submittedName>
</protein>
<keyword evidence="3" id="KW-0067">ATP-binding</keyword>
<dbReference type="InterPro" id="IPR008271">
    <property type="entry name" value="Ser/Thr_kinase_AS"/>
</dbReference>